<feature type="domain" description="BRCT" evidence="2">
    <location>
        <begin position="723"/>
        <end position="805"/>
    </location>
</feature>
<proteinExistence type="predicted"/>
<dbReference type="SUPFAM" id="SSF52113">
    <property type="entry name" value="BRCT domain"/>
    <property type="match status" value="2"/>
</dbReference>
<feature type="domain" description="BRCT" evidence="2">
    <location>
        <begin position="21"/>
        <end position="88"/>
    </location>
</feature>
<evidence type="ECO:0000313" key="4">
    <source>
        <dbReference type="Proteomes" id="UP000002729"/>
    </source>
</evidence>
<evidence type="ECO:0000313" key="3">
    <source>
        <dbReference type="EMBL" id="EGB12253.1"/>
    </source>
</evidence>
<feature type="region of interest" description="Disordered" evidence="1">
    <location>
        <begin position="107"/>
        <end position="127"/>
    </location>
</feature>
<dbReference type="RefSeq" id="XP_009033321.1">
    <property type="nucleotide sequence ID" value="XM_009035073.1"/>
</dbReference>
<dbReference type="KEGG" id="aaf:AURANDRAFT_61343"/>
<feature type="compositionally biased region" description="Basic residues" evidence="1">
    <location>
        <begin position="250"/>
        <end position="260"/>
    </location>
</feature>
<feature type="compositionally biased region" description="Basic residues" evidence="1">
    <location>
        <begin position="549"/>
        <end position="558"/>
    </location>
</feature>
<feature type="domain" description="BRCT" evidence="2">
    <location>
        <begin position="629"/>
        <end position="715"/>
    </location>
</feature>
<dbReference type="InParanoid" id="F0XY07"/>
<gene>
    <name evidence="3" type="ORF">AURANDRAFT_61343</name>
</gene>
<feature type="compositionally biased region" description="Basic and acidic residues" evidence="1">
    <location>
        <begin position="321"/>
        <end position="335"/>
    </location>
</feature>
<accession>F0XY07</accession>
<dbReference type="InterPro" id="IPR036420">
    <property type="entry name" value="BRCT_dom_sf"/>
</dbReference>
<dbReference type="Gene3D" id="3.40.50.10190">
    <property type="entry name" value="BRCT domain"/>
    <property type="match status" value="2"/>
</dbReference>
<dbReference type="EMBL" id="GL833121">
    <property type="protein sequence ID" value="EGB12253.1"/>
    <property type="molecule type" value="Genomic_DNA"/>
</dbReference>
<sequence>MDVRVYVDVKLGDGMDGGALLRGILQGLGATVYQRWSATARATHLVWKNGDGRTLEEARARGVAIVGLAWVNASQDAGGFVPAAPYALPLADRSRAREYLVRHDLATTSRKRKHTPKAFEAKPLRAADLPGLDDPRFRSVLKSDAESSSAAGSAAGSLSAFHRLAPWSAVSRAGTELVSSDAGDSRPGRGGDGSASRWSATQRDSLRESVGTEIYSCTGSAKRDSARRDTGFGSSCAGSARRDGASPRRSGARRSPRRSSARQSSEAPTQPQPTPGAPAPPDADDGAPAPAAAAPPPSTAAPTSVVRPAAAAAHLLLSARDRYWDDDAAREDSARRALGAPRRGQRPRRESEAVNPIARLDARLAEAEPVAFLRGKRDRSPAPAAADDGDDAGATAKRPRKRRRVVIASPPRAFGSPPPPPRAAATPHRPEPEIIVIDDTPVPEKVAVDAAPPPPEDAEPESAPTPDDVDDAVAPMPVDDVEPESAPTPDDVDVAPTPPAEDVAPTRTGDVAPARTEDAAPEPKLIDLGAGFELAPAAPLAETQAPARTARKAPRSGAKKAATPAEAAAAAASAVSSPGAEAPVARAASPRRSLGARLFGRGAPAAARAEPVVISASGVDEDVRGALREVSKRIVARGGPKARFADDDLLAKLRGVLPAKATHLVVAAKPPAARAPRTLKVLFALARGGCAIVTPAWAFASLDDETWAPPDAYLAGYGPPRPKKPNTLAGVEVHVVANALGPAEPPHSALQALVSAAGGRSVALRNCRVALVGESWTPYKAPAALRALHRNGHVLRVRWLFDAIEHQDPARPQATYRVPA</sequence>
<feature type="compositionally biased region" description="Low complexity" evidence="1">
    <location>
        <begin position="461"/>
        <end position="478"/>
    </location>
</feature>
<organism evidence="4">
    <name type="scientific">Aureococcus anophagefferens</name>
    <name type="common">Harmful bloom alga</name>
    <dbReference type="NCBI Taxonomy" id="44056"/>
    <lineage>
        <taxon>Eukaryota</taxon>
        <taxon>Sar</taxon>
        <taxon>Stramenopiles</taxon>
        <taxon>Ochrophyta</taxon>
        <taxon>Pelagophyceae</taxon>
        <taxon>Pelagomonadales</taxon>
        <taxon>Pelagomonadaceae</taxon>
        <taxon>Aureococcus</taxon>
    </lineage>
</organism>
<name>F0XY07_AURAN</name>
<evidence type="ECO:0000256" key="1">
    <source>
        <dbReference type="SAM" id="MobiDB-lite"/>
    </source>
</evidence>
<dbReference type="Pfam" id="PF12738">
    <property type="entry name" value="PTCB-BRCT"/>
    <property type="match status" value="1"/>
</dbReference>
<dbReference type="CDD" id="cd17716">
    <property type="entry name" value="BRCT_microcephalin_rpt1"/>
    <property type="match status" value="1"/>
</dbReference>
<protein>
    <recommendedName>
        <fullName evidence="2">BRCT domain-containing protein</fullName>
    </recommendedName>
</protein>
<feature type="compositionally biased region" description="Basic and acidic residues" evidence="1">
    <location>
        <begin position="221"/>
        <end position="230"/>
    </location>
</feature>
<dbReference type="OMA" id="ETWAPPD"/>
<evidence type="ECO:0000259" key="2">
    <source>
        <dbReference type="PROSITE" id="PS50172"/>
    </source>
</evidence>
<feature type="region of interest" description="Disordered" evidence="1">
    <location>
        <begin position="172"/>
        <end position="206"/>
    </location>
</feature>
<dbReference type="Proteomes" id="UP000002729">
    <property type="component" value="Unassembled WGS sequence"/>
</dbReference>
<feature type="compositionally biased region" description="Pro residues" evidence="1">
    <location>
        <begin position="270"/>
        <end position="281"/>
    </location>
</feature>
<feature type="region of interest" description="Disordered" evidence="1">
    <location>
        <begin position="541"/>
        <end position="564"/>
    </location>
</feature>
<reference evidence="3 4" key="1">
    <citation type="journal article" date="2011" name="Proc. Natl. Acad. Sci. U.S.A.">
        <title>Niche of harmful alga Aureococcus anophagefferens revealed through ecogenomics.</title>
        <authorList>
            <person name="Gobler C.J."/>
            <person name="Berry D.L."/>
            <person name="Dyhrman S.T."/>
            <person name="Wilhelm S.W."/>
            <person name="Salamov A."/>
            <person name="Lobanov A.V."/>
            <person name="Zhang Y."/>
            <person name="Collier J.L."/>
            <person name="Wurch L.L."/>
            <person name="Kustka A.B."/>
            <person name="Dill B.D."/>
            <person name="Shah M."/>
            <person name="VerBerkmoes N.C."/>
            <person name="Kuo A."/>
            <person name="Terry A."/>
            <person name="Pangilinan J."/>
            <person name="Lindquist E.A."/>
            <person name="Lucas S."/>
            <person name="Paulsen I.T."/>
            <person name="Hattenrath-Lehmann T.K."/>
            <person name="Talmage S.C."/>
            <person name="Walker E.A."/>
            <person name="Koch F."/>
            <person name="Burson A.M."/>
            <person name="Marcoval M.A."/>
            <person name="Tang Y.Z."/>
            <person name="Lecleir G.R."/>
            <person name="Coyne K.J."/>
            <person name="Berg G.M."/>
            <person name="Bertrand E.M."/>
            <person name="Saito M.A."/>
            <person name="Gladyshev V.N."/>
            <person name="Grigoriev I.V."/>
        </authorList>
    </citation>
    <scope>NUCLEOTIDE SEQUENCE [LARGE SCALE GENOMIC DNA]</scope>
    <source>
        <strain evidence="4">CCMP 1984</strain>
    </source>
</reference>
<dbReference type="PROSITE" id="PS50172">
    <property type="entry name" value="BRCT"/>
    <property type="match status" value="3"/>
</dbReference>
<feature type="region of interest" description="Disordered" evidence="1">
    <location>
        <begin position="219"/>
        <end position="306"/>
    </location>
</feature>
<dbReference type="OrthoDB" id="2384350at2759"/>
<feature type="region of interest" description="Disordered" evidence="1">
    <location>
        <begin position="321"/>
        <end position="522"/>
    </location>
</feature>
<dbReference type="InterPro" id="IPR001357">
    <property type="entry name" value="BRCT_dom"/>
</dbReference>
<dbReference type="AlphaFoldDB" id="F0XY07"/>
<keyword evidence="4" id="KW-1185">Reference proteome</keyword>
<dbReference type="GeneID" id="20223426"/>